<gene>
    <name evidence="2" type="ORF">TZ86_00537</name>
</gene>
<reference evidence="2 3" key="1">
    <citation type="submission" date="2015-02" db="EMBL/GenBank/DDBJ databases">
        <title>Evolution of amylase-binding proteins of oral streptococcal species.</title>
        <authorList>
            <person name="Haase E.M."/>
        </authorList>
    </citation>
    <scope>NUCLEOTIDE SEQUENCE [LARGE SCALE GENOMIC DNA]</scope>
    <source>
        <strain evidence="2 3">G9B</strain>
    </source>
</reference>
<dbReference type="EMBL" id="JYGL01000001">
    <property type="protein sequence ID" value="KJQ58697.1"/>
    <property type="molecule type" value="Genomic_DNA"/>
</dbReference>
<evidence type="ECO:0000256" key="1">
    <source>
        <dbReference type="SAM" id="Phobius"/>
    </source>
</evidence>
<accession>A0AAW3H7A1</accession>
<evidence type="ECO:0000313" key="2">
    <source>
        <dbReference type="EMBL" id="KJQ58697.1"/>
    </source>
</evidence>
<keyword evidence="1" id="KW-1133">Transmembrane helix</keyword>
<proteinExistence type="predicted"/>
<name>A0AAW3H7A1_STRGN</name>
<dbReference type="Proteomes" id="UP000033658">
    <property type="component" value="Unassembled WGS sequence"/>
</dbReference>
<evidence type="ECO:0000313" key="3">
    <source>
        <dbReference type="Proteomes" id="UP000033658"/>
    </source>
</evidence>
<feature type="transmembrane region" description="Helical" evidence="1">
    <location>
        <begin position="12"/>
        <end position="32"/>
    </location>
</feature>
<comment type="caution">
    <text evidence="2">The sequence shown here is derived from an EMBL/GenBank/DDBJ whole genome shotgun (WGS) entry which is preliminary data.</text>
</comment>
<evidence type="ECO:0008006" key="4">
    <source>
        <dbReference type="Google" id="ProtNLM"/>
    </source>
</evidence>
<protein>
    <recommendedName>
        <fullName evidence="4">DUF4340 domain-containing protein</fullName>
    </recommendedName>
</protein>
<dbReference type="AlphaFoldDB" id="A0AAW3H7A1"/>
<keyword evidence="1" id="KW-0472">Membrane</keyword>
<organism evidence="2 3">
    <name type="scientific">Streptococcus gordonii</name>
    <dbReference type="NCBI Taxonomy" id="1302"/>
    <lineage>
        <taxon>Bacteria</taxon>
        <taxon>Bacillati</taxon>
        <taxon>Bacillota</taxon>
        <taxon>Bacilli</taxon>
        <taxon>Lactobacillales</taxon>
        <taxon>Streptococcaceae</taxon>
        <taxon>Streptococcus</taxon>
    </lineage>
</organism>
<sequence>MFKKWSSYIRACIALFIFIVLVIVMQNLLFFYTSKASSILLQKRFVFVQEVTDVEEEFYSKGIAFDLKKREFFDTSNGWAIKDGQEYSKYGREDAQDSYDKALYSEVSSALLNLKVTPNQIKNANYEIIMSPETLVNKSLYKAKKSPEFEELFMDKEFGFSKVRISFNKDFLPTKIDYFYKGEKGFKCYTKRLYSYPYENEADFEKYLNSYLEHLEEWNKEYEAEREAEKS</sequence>
<dbReference type="RefSeq" id="WP_052689229.1">
    <property type="nucleotide sequence ID" value="NZ_JYGL01000001.1"/>
</dbReference>
<keyword evidence="1" id="KW-0812">Transmembrane</keyword>